<comment type="similarity">
    <text evidence="2 10">Belongs to the TRAFAC class TrmE-Era-EngA-EngB-Septin-like GTPase superfamily. EngB GTPase family.</text>
</comment>
<evidence type="ECO:0000256" key="7">
    <source>
        <dbReference type="ARBA" id="ARBA00023134"/>
    </source>
</evidence>
<dbReference type="PROSITE" id="PS51706">
    <property type="entry name" value="G_ENGB"/>
    <property type="match status" value="1"/>
</dbReference>
<dbReference type="PANTHER" id="PTHR11649:SF13">
    <property type="entry name" value="ENGB-TYPE G DOMAIN-CONTAINING PROTEIN"/>
    <property type="match status" value="1"/>
</dbReference>
<keyword evidence="6" id="KW-0460">Magnesium</keyword>
<dbReference type="HAMAP" id="MF_00321">
    <property type="entry name" value="GTPase_EngB"/>
    <property type="match status" value="1"/>
</dbReference>
<dbReference type="GO" id="GO:0000917">
    <property type="term" value="P:division septum assembly"/>
    <property type="evidence" value="ECO:0007669"/>
    <property type="project" value="UniProtKB-KW"/>
</dbReference>
<evidence type="ECO:0000256" key="9">
    <source>
        <dbReference type="ARBA" id="ARBA00023306"/>
    </source>
</evidence>
<evidence type="ECO:0000259" key="11">
    <source>
        <dbReference type="PROSITE" id="PS51706"/>
    </source>
</evidence>
<proteinExistence type="inferred from homology"/>
<accession>A0A150WS73</accession>
<evidence type="ECO:0000256" key="10">
    <source>
        <dbReference type="HAMAP-Rule" id="MF_00321"/>
    </source>
</evidence>
<keyword evidence="13" id="KW-1185">Reference proteome</keyword>
<evidence type="ECO:0000256" key="6">
    <source>
        <dbReference type="ARBA" id="ARBA00022842"/>
    </source>
</evidence>
<evidence type="ECO:0000313" key="12">
    <source>
        <dbReference type="EMBL" id="KYG67361.1"/>
    </source>
</evidence>
<keyword evidence="5 10" id="KW-0547">Nucleotide-binding</keyword>
<keyword evidence="3 10" id="KW-0132">Cell division</keyword>
<dbReference type="InterPro" id="IPR006073">
    <property type="entry name" value="GTP-bd"/>
</dbReference>
<organism evidence="12 13">
    <name type="scientific">Bdellovibrio bacteriovorus</name>
    <dbReference type="NCBI Taxonomy" id="959"/>
    <lineage>
        <taxon>Bacteria</taxon>
        <taxon>Pseudomonadati</taxon>
        <taxon>Bdellovibrionota</taxon>
        <taxon>Bdellovibrionia</taxon>
        <taxon>Bdellovibrionales</taxon>
        <taxon>Pseudobdellovibrionaceae</taxon>
        <taxon>Bdellovibrio</taxon>
    </lineage>
</organism>
<keyword evidence="8 10" id="KW-0717">Septation</keyword>
<dbReference type="NCBIfam" id="TIGR03598">
    <property type="entry name" value="GTPase_YsxC"/>
    <property type="match status" value="1"/>
</dbReference>
<feature type="domain" description="EngB-type G" evidence="11">
    <location>
        <begin position="30"/>
        <end position="199"/>
    </location>
</feature>
<evidence type="ECO:0000256" key="3">
    <source>
        <dbReference type="ARBA" id="ARBA00022618"/>
    </source>
</evidence>
<dbReference type="SUPFAM" id="SSF52540">
    <property type="entry name" value="P-loop containing nucleoside triphosphate hydrolases"/>
    <property type="match status" value="1"/>
</dbReference>
<dbReference type="GO" id="GO:0046872">
    <property type="term" value="F:metal ion binding"/>
    <property type="evidence" value="ECO:0007669"/>
    <property type="project" value="UniProtKB-KW"/>
</dbReference>
<comment type="cofactor">
    <cofactor evidence="1">
        <name>Mg(2+)</name>
        <dbReference type="ChEBI" id="CHEBI:18420"/>
    </cofactor>
</comment>
<dbReference type="OrthoDB" id="5297174at2"/>
<evidence type="ECO:0000313" key="13">
    <source>
        <dbReference type="Proteomes" id="UP000075320"/>
    </source>
</evidence>
<dbReference type="PANTHER" id="PTHR11649">
    <property type="entry name" value="MSS1/TRME-RELATED GTP-BINDING PROTEIN"/>
    <property type="match status" value="1"/>
</dbReference>
<dbReference type="Pfam" id="PF01926">
    <property type="entry name" value="MMR_HSR1"/>
    <property type="match status" value="1"/>
</dbReference>
<dbReference type="AlphaFoldDB" id="A0A150WS73"/>
<keyword evidence="9 10" id="KW-0131">Cell cycle</keyword>
<evidence type="ECO:0000256" key="8">
    <source>
        <dbReference type="ARBA" id="ARBA00023210"/>
    </source>
</evidence>
<dbReference type="InterPro" id="IPR027417">
    <property type="entry name" value="P-loop_NTPase"/>
</dbReference>
<gene>
    <name evidence="10" type="primary">engB</name>
    <name evidence="12" type="ORF">AZI86_10225</name>
</gene>
<evidence type="ECO:0000256" key="5">
    <source>
        <dbReference type="ARBA" id="ARBA00022741"/>
    </source>
</evidence>
<keyword evidence="7 10" id="KW-0342">GTP-binding</keyword>
<dbReference type="CDD" id="cd01876">
    <property type="entry name" value="YihA_EngB"/>
    <property type="match status" value="1"/>
</dbReference>
<comment type="function">
    <text evidence="10">Necessary for normal cell division and for the maintenance of normal septation.</text>
</comment>
<dbReference type="InterPro" id="IPR030393">
    <property type="entry name" value="G_ENGB_dom"/>
</dbReference>
<dbReference type="InterPro" id="IPR019987">
    <property type="entry name" value="GTP-bd_ribosome_bio_YsxC"/>
</dbReference>
<sequence>MPSALVVYVMPKYIQFMKSAVLAKDYPVHKMAEVAIAGRSNAGKSSFINALTRDKVAKVSSTPGKTRLLNFFNMADSYVLVDMPGYGFASRSHSEVLEWHEMIEAYLMTRENLVGLILVMDIRREWTADEELLKKFSDERGFPLAIVLTKADKMSRNQMMSAAMKMKKVSGLSAVFPVSSLKKTGQDEIERYVFENWVKQ</sequence>
<dbReference type="GO" id="GO:0005525">
    <property type="term" value="F:GTP binding"/>
    <property type="evidence" value="ECO:0007669"/>
    <property type="project" value="UniProtKB-UniRule"/>
</dbReference>
<reference evidence="12 13" key="1">
    <citation type="submission" date="2016-03" db="EMBL/GenBank/DDBJ databases">
        <authorList>
            <person name="Ploux O."/>
        </authorList>
    </citation>
    <scope>NUCLEOTIDE SEQUENCE [LARGE SCALE GENOMIC DNA]</scope>
    <source>
        <strain evidence="12 13">R0</strain>
    </source>
</reference>
<protein>
    <recommendedName>
        <fullName evidence="10">Probable GTP-binding protein EngB</fullName>
    </recommendedName>
</protein>
<dbReference type="Gene3D" id="3.40.50.300">
    <property type="entry name" value="P-loop containing nucleotide triphosphate hydrolases"/>
    <property type="match status" value="1"/>
</dbReference>
<dbReference type="Proteomes" id="UP000075320">
    <property type="component" value="Unassembled WGS sequence"/>
</dbReference>
<comment type="caution">
    <text evidence="12">The sequence shown here is derived from an EMBL/GenBank/DDBJ whole genome shotgun (WGS) entry which is preliminary data.</text>
</comment>
<evidence type="ECO:0000256" key="4">
    <source>
        <dbReference type="ARBA" id="ARBA00022723"/>
    </source>
</evidence>
<evidence type="ECO:0000256" key="2">
    <source>
        <dbReference type="ARBA" id="ARBA00009638"/>
    </source>
</evidence>
<evidence type="ECO:0000256" key="1">
    <source>
        <dbReference type="ARBA" id="ARBA00001946"/>
    </source>
</evidence>
<dbReference type="EMBL" id="LUKE01000001">
    <property type="protein sequence ID" value="KYG67361.1"/>
    <property type="molecule type" value="Genomic_DNA"/>
</dbReference>
<name>A0A150WS73_BDEBC</name>
<keyword evidence="4" id="KW-0479">Metal-binding</keyword>